<organism evidence="2 3">
    <name type="scientific">Anaerocolumna chitinilytica</name>
    <dbReference type="NCBI Taxonomy" id="1727145"/>
    <lineage>
        <taxon>Bacteria</taxon>
        <taxon>Bacillati</taxon>
        <taxon>Bacillota</taxon>
        <taxon>Clostridia</taxon>
        <taxon>Lachnospirales</taxon>
        <taxon>Lachnospiraceae</taxon>
        <taxon>Anaerocolumna</taxon>
    </lineage>
</organism>
<reference evidence="2 3" key="2">
    <citation type="submission" date="2020-08" db="EMBL/GenBank/DDBJ databases">
        <authorList>
            <person name="Ueki A."/>
            <person name="Tonouchi A."/>
        </authorList>
    </citation>
    <scope>NUCLEOTIDE SEQUENCE [LARGE SCALE GENOMIC DNA]</scope>
    <source>
        <strain evidence="2 3">CTTW</strain>
    </source>
</reference>
<feature type="domain" description="Acetyltransferase (GNAT)" evidence="1">
    <location>
        <begin position="13"/>
        <end position="125"/>
    </location>
</feature>
<evidence type="ECO:0000259" key="1">
    <source>
        <dbReference type="Pfam" id="PF18015"/>
    </source>
</evidence>
<dbReference type="Gene3D" id="3.40.630.30">
    <property type="match status" value="1"/>
</dbReference>
<protein>
    <recommendedName>
        <fullName evidence="1">Acetyltransferase (GNAT) domain-containing protein</fullName>
    </recommendedName>
</protein>
<gene>
    <name evidence="2" type="ORF">bsdcttw_40670</name>
</gene>
<dbReference type="Gene3D" id="3.40.630.80">
    <property type="match status" value="1"/>
</dbReference>
<reference evidence="2 3" key="1">
    <citation type="submission" date="2020-08" db="EMBL/GenBank/DDBJ databases">
        <title>Draft genome sequencing of an Anaerocolumna strain isolated from anoxic soil subjected to BSD treatment.</title>
        <authorList>
            <person name="Uek A."/>
            <person name="Tonouchi A."/>
        </authorList>
    </citation>
    <scope>NUCLEOTIDE SEQUENCE [LARGE SCALE GENOMIC DNA]</scope>
    <source>
        <strain evidence="2 3">CTTW</strain>
    </source>
</reference>
<proteinExistence type="predicted"/>
<accession>A0A7I8DXP2</accession>
<dbReference type="InterPro" id="IPR040579">
    <property type="entry name" value="Acetyltransf_19"/>
</dbReference>
<evidence type="ECO:0000313" key="2">
    <source>
        <dbReference type="EMBL" id="BCK01027.1"/>
    </source>
</evidence>
<name>A0A7I8DXP2_9FIRM</name>
<dbReference type="Proteomes" id="UP000515703">
    <property type="component" value="Chromosome"/>
</dbReference>
<dbReference type="RefSeq" id="WP_185256640.1">
    <property type="nucleotide sequence ID" value="NZ_AP023368.1"/>
</dbReference>
<sequence length="266" mass="31278">MENKLNFELSRIRDNMDMVDKYIESLTGVVDEFWEEHILNGDYYLVMTSEVAVGFFTIYEEWDKKKYITSYYLDDAYMNSSKEILFRIISEFHIEKAYVATCDESFLSVCLDLNKGFELQAYFFDGTIKRDVREAEYGMEYMKIVTVEEMPEIRLLTGDFYDNVTDDDILSKKCELYRILQNEETLGVGIMVPGKLQKGYTSCGEFVLEQHRRKGVARSLQLNMADICRDREDIPIGGCWYKNINSYKTFYSCGRYSKTRLLNISF</sequence>
<dbReference type="AlphaFoldDB" id="A0A7I8DXP2"/>
<keyword evidence="3" id="KW-1185">Reference proteome</keyword>
<dbReference type="KEGG" id="acht:bsdcttw_40670"/>
<evidence type="ECO:0000313" key="3">
    <source>
        <dbReference type="Proteomes" id="UP000515703"/>
    </source>
</evidence>
<dbReference type="Pfam" id="PF18015">
    <property type="entry name" value="Acetyltransf_19"/>
    <property type="match status" value="1"/>
</dbReference>
<dbReference type="EMBL" id="AP023368">
    <property type="protein sequence ID" value="BCK01027.1"/>
    <property type="molecule type" value="Genomic_DNA"/>
</dbReference>